<evidence type="ECO:0000313" key="2">
    <source>
        <dbReference type="EMBL" id="MBW93606.1"/>
    </source>
</evidence>
<name>A0A2P2JJE8_RHIMU</name>
<sequence>MLHNENQVALFGFMTQRTAFFFIMSILVHPPFHKI</sequence>
<accession>A0A2P2JJE8</accession>
<keyword evidence="1" id="KW-1133">Transmembrane helix</keyword>
<reference evidence="2" key="1">
    <citation type="submission" date="2018-02" db="EMBL/GenBank/DDBJ databases">
        <title>Rhizophora mucronata_Transcriptome.</title>
        <authorList>
            <person name="Meera S.P."/>
            <person name="Sreeshan A."/>
            <person name="Augustine A."/>
        </authorList>
    </citation>
    <scope>NUCLEOTIDE SEQUENCE</scope>
    <source>
        <tissue evidence="2">Leaf</tissue>
    </source>
</reference>
<organism evidence="2">
    <name type="scientific">Rhizophora mucronata</name>
    <name type="common">Asiatic mangrove</name>
    <dbReference type="NCBI Taxonomy" id="61149"/>
    <lineage>
        <taxon>Eukaryota</taxon>
        <taxon>Viridiplantae</taxon>
        <taxon>Streptophyta</taxon>
        <taxon>Embryophyta</taxon>
        <taxon>Tracheophyta</taxon>
        <taxon>Spermatophyta</taxon>
        <taxon>Magnoliopsida</taxon>
        <taxon>eudicotyledons</taxon>
        <taxon>Gunneridae</taxon>
        <taxon>Pentapetalae</taxon>
        <taxon>rosids</taxon>
        <taxon>fabids</taxon>
        <taxon>Malpighiales</taxon>
        <taxon>Rhizophoraceae</taxon>
        <taxon>Rhizophora</taxon>
    </lineage>
</organism>
<proteinExistence type="predicted"/>
<dbReference type="EMBL" id="GGEC01013123">
    <property type="protein sequence ID" value="MBW93606.1"/>
    <property type="molecule type" value="Transcribed_RNA"/>
</dbReference>
<keyword evidence="1" id="KW-0472">Membrane</keyword>
<keyword evidence="1" id="KW-0812">Transmembrane</keyword>
<evidence type="ECO:0000256" key="1">
    <source>
        <dbReference type="SAM" id="Phobius"/>
    </source>
</evidence>
<protein>
    <submittedName>
        <fullName evidence="2">Uncharacterized protein</fullName>
    </submittedName>
</protein>
<dbReference type="AlphaFoldDB" id="A0A2P2JJE8"/>
<feature type="transmembrane region" description="Helical" evidence="1">
    <location>
        <begin position="6"/>
        <end position="28"/>
    </location>
</feature>